<reference evidence="3" key="1">
    <citation type="journal article" date="2020" name="Stud. Mycol.">
        <title>101 Dothideomycetes genomes: A test case for predicting lifestyles and emergence of pathogens.</title>
        <authorList>
            <person name="Haridas S."/>
            <person name="Albert R."/>
            <person name="Binder M."/>
            <person name="Bloem J."/>
            <person name="LaButti K."/>
            <person name="Salamov A."/>
            <person name="Andreopoulos B."/>
            <person name="Baker S."/>
            <person name="Barry K."/>
            <person name="Bills G."/>
            <person name="Bluhm B."/>
            <person name="Cannon C."/>
            <person name="Castanera R."/>
            <person name="Culley D."/>
            <person name="Daum C."/>
            <person name="Ezra D."/>
            <person name="Gonzalez J."/>
            <person name="Henrissat B."/>
            <person name="Kuo A."/>
            <person name="Liang C."/>
            <person name="Lipzen A."/>
            <person name="Lutzoni F."/>
            <person name="Magnuson J."/>
            <person name="Mondo S."/>
            <person name="Nolan M."/>
            <person name="Ohm R."/>
            <person name="Pangilinan J."/>
            <person name="Park H.-J."/>
            <person name="Ramirez L."/>
            <person name="Alfaro M."/>
            <person name="Sun H."/>
            <person name="Tritt A."/>
            <person name="Yoshinaga Y."/>
            <person name="Zwiers L.-H."/>
            <person name="Turgeon B."/>
            <person name="Goodwin S."/>
            <person name="Spatafora J."/>
            <person name="Crous P."/>
            <person name="Grigoriev I."/>
        </authorList>
    </citation>
    <scope>NUCLEOTIDE SEQUENCE [LARGE SCALE GENOMIC DNA]</scope>
    <source>
        <strain evidence="3">CECT 20119</strain>
    </source>
</reference>
<gene>
    <name evidence="2" type="ORF">BDZ85DRAFT_256150</name>
</gene>
<accession>A0A6A6GLI7</accession>
<feature type="region of interest" description="Disordered" evidence="1">
    <location>
        <begin position="1"/>
        <end position="67"/>
    </location>
</feature>
<organism evidence="2 3">
    <name type="scientific">Elsinoe ampelina</name>
    <dbReference type="NCBI Taxonomy" id="302913"/>
    <lineage>
        <taxon>Eukaryota</taxon>
        <taxon>Fungi</taxon>
        <taxon>Dikarya</taxon>
        <taxon>Ascomycota</taxon>
        <taxon>Pezizomycotina</taxon>
        <taxon>Dothideomycetes</taxon>
        <taxon>Dothideomycetidae</taxon>
        <taxon>Myriangiales</taxon>
        <taxon>Elsinoaceae</taxon>
        <taxon>Elsinoe</taxon>
    </lineage>
</organism>
<dbReference type="AlphaFoldDB" id="A0A6A6GLI7"/>
<feature type="compositionally biased region" description="Low complexity" evidence="1">
    <location>
        <begin position="14"/>
        <end position="40"/>
    </location>
</feature>
<keyword evidence="3" id="KW-1185">Reference proteome</keyword>
<dbReference type="OrthoDB" id="10511646at2759"/>
<dbReference type="EMBL" id="ML992502">
    <property type="protein sequence ID" value="KAF2226429.1"/>
    <property type="molecule type" value="Genomic_DNA"/>
</dbReference>
<evidence type="ECO:0000313" key="3">
    <source>
        <dbReference type="Proteomes" id="UP000799538"/>
    </source>
</evidence>
<name>A0A6A6GLI7_9PEZI</name>
<evidence type="ECO:0000313" key="2">
    <source>
        <dbReference type="EMBL" id="KAF2226429.1"/>
    </source>
</evidence>
<sequence length="276" mass="30436">MVSRAQKPGRIKPGQGPAAARAKGKAITGGAKGKAALGSANSRTASGTKLKKATKQPATETPPPKRPVMCDWTEDFDEIWNSACDLLIARKYDNCLDACYDILQKPHPRFLRVKCFLAMAVCELTCDMRWADHWMRTAKRAHAHLPKVYDHTQRVFINEYERLSFEVDMVAEEVERVRLVNAGKIEDEYADEDMQTETPEVVADGNAGGTKEVKNDEDALGHKEAAVGAKDSEIEAGGKMKPEGNVAKGSLRITGLGNKSALALRPKETKERWHYG</sequence>
<evidence type="ECO:0000256" key="1">
    <source>
        <dbReference type="SAM" id="MobiDB-lite"/>
    </source>
</evidence>
<protein>
    <submittedName>
        <fullName evidence="2">Uncharacterized protein</fullName>
    </submittedName>
</protein>
<dbReference type="Proteomes" id="UP000799538">
    <property type="component" value="Unassembled WGS sequence"/>
</dbReference>
<proteinExistence type="predicted"/>